<organism evidence="4 5">
    <name type="scientific">Candidatus Nomurabacteria bacterium RIFCSPHIGHO2_02_FULL_38_15</name>
    <dbReference type="NCBI Taxonomy" id="1801752"/>
    <lineage>
        <taxon>Bacteria</taxon>
        <taxon>Candidatus Nomuraibacteriota</taxon>
    </lineage>
</organism>
<evidence type="ECO:0000256" key="2">
    <source>
        <dbReference type="SAM" id="Phobius"/>
    </source>
</evidence>
<dbReference type="InterPro" id="IPR003362">
    <property type="entry name" value="Bact_transf"/>
</dbReference>
<keyword evidence="2" id="KW-0472">Membrane</keyword>
<dbReference type="Proteomes" id="UP000179686">
    <property type="component" value="Unassembled WGS sequence"/>
</dbReference>
<evidence type="ECO:0000259" key="3">
    <source>
        <dbReference type="Pfam" id="PF02397"/>
    </source>
</evidence>
<dbReference type="GO" id="GO:0016780">
    <property type="term" value="F:phosphotransferase activity, for other substituted phosphate groups"/>
    <property type="evidence" value="ECO:0007669"/>
    <property type="project" value="TreeGrafter"/>
</dbReference>
<name>A0A1F6VQC1_9BACT</name>
<dbReference type="EMBL" id="MFUC01000022">
    <property type="protein sequence ID" value="OGI71814.1"/>
    <property type="molecule type" value="Genomic_DNA"/>
</dbReference>
<dbReference type="AlphaFoldDB" id="A0A1F6VQC1"/>
<evidence type="ECO:0000313" key="4">
    <source>
        <dbReference type="EMBL" id="OGI71814.1"/>
    </source>
</evidence>
<comment type="similarity">
    <text evidence="1">Belongs to the bacterial sugar transferase family.</text>
</comment>
<feature type="transmembrane region" description="Helical" evidence="2">
    <location>
        <begin position="12"/>
        <end position="33"/>
    </location>
</feature>
<evidence type="ECO:0000256" key="1">
    <source>
        <dbReference type="ARBA" id="ARBA00006464"/>
    </source>
</evidence>
<protein>
    <recommendedName>
        <fullName evidence="3">Bacterial sugar transferase domain-containing protein</fullName>
    </recommendedName>
</protein>
<dbReference type="PANTHER" id="PTHR30576:SF0">
    <property type="entry name" value="UNDECAPRENYL-PHOSPHATE N-ACETYLGALACTOSAMINYL 1-PHOSPHATE TRANSFERASE-RELATED"/>
    <property type="match status" value="1"/>
</dbReference>
<gene>
    <name evidence="4" type="ORF">A3J61_02325</name>
</gene>
<dbReference type="Pfam" id="PF02397">
    <property type="entry name" value="Bac_transf"/>
    <property type="match status" value="1"/>
</dbReference>
<reference evidence="4 5" key="1">
    <citation type="journal article" date="2016" name="Nat. Commun.">
        <title>Thousands of microbial genomes shed light on interconnected biogeochemical processes in an aquifer system.</title>
        <authorList>
            <person name="Anantharaman K."/>
            <person name="Brown C.T."/>
            <person name="Hug L.A."/>
            <person name="Sharon I."/>
            <person name="Castelle C.J."/>
            <person name="Probst A.J."/>
            <person name="Thomas B.C."/>
            <person name="Singh A."/>
            <person name="Wilkins M.J."/>
            <person name="Karaoz U."/>
            <person name="Brodie E.L."/>
            <person name="Williams K.H."/>
            <person name="Hubbard S.S."/>
            <person name="Banfield J.F."/>
        </authorList>
    </citation>
    <scope>NUCLEOTIDE SEQUENCE [LARGE SCALE GENOMIC DNA]</scope>
</reference>
<dbReference type="STRING" id="1801752.A3J61_02325"/>
<comment type="caution">
    <text evidence="4">The sequence shown here is derived from an EMBL/GenBank/DDBJ whole genome shotgun (WGS) entry which is preliminary data.</text>
</comment>
<sequence>MLYKVTKRLLDLIFFMIALPFLIILYSIIFILIKLDSPGPVILKQKRIGKDMQIFTMYKFRTMYIDADINGLPPTDEYDKRVTTVGKFLRKSSLDETPQFINLFLGQMSLVGPRPEIQALLPYYQPAELKRFDVIPGLTGLWQISGRKNKQSISQKASIDIEYINQASFWFDLKILIKTPLVVLKARGAY</sequence>
<dbReference type="PANTHER" id="PTHR30576">
    <property type="entry name" value="COLANIC BIOSYNTHESIS UDP-GLUCOSE LIPID CARRIER TRANSFERASE"/>
    <property type="match status" value="1"/>
</dbReference>
<keyword evidence="2" id="KW-1133">Transmembrane helix</keyword>
<evidence type="ECO:0000313" key="5">
    <source>
        <dbReference type="Proteomes" id="UP000179686"/>
    </source>
</evidence>
<keyword evidence="2" id="KW-0812">Transmembrane</keyword>
<feature type="domain" description="Bacterial sugar transferase" evidence="3">
    <location>
        <begin position="7"/>
        <end position="185"/>
    </location>
</feature>
<accession>A0A1F6VQC1</accession>
<proteinExistence type="inferred from homology"/>